<feature type="binding site" evidence="4">
    <location>
        <position position="208"/>
    </location>
    <ligand>
        <name>Zn(2+)</name>
        <dbReference type="ChEBI" id="CHEBI:29105"/>
    </ligand>
</feature>
<evidence type="ECO:0000259" key="6">
    <source>
        <dbReference type="PROSITE" id="PS50305"/>
    </source>
</evidence>
<dbReference type="InterPro" id="IPR026590">
    <property type="entry name" value="Ssirtuin_cat_dom"/>
</dbReference>
<feature type="region of interest" description="Disordered" evidence="5">
    <location>
        <begin position="527"/>
        <end position="564"/>
    </location>
</feature>
<organism evidence="7 8">
    <name type="scientific">Sodiomyces alkalinus (strain CBS 110278 / VKM F-3762 / F11)</name>
    <name type="common">Alkaliphilic filamentous fungus</name>
    <dbReference type="NCBI Taxonomy" id="1314773"/>
    <lineage>
        <taxon>Eukaryota</taxon>
        <taxon>Fungi</taxon>
        <taxon>Dikarya</taxon>
        <taxon>Ascomycota</taxon>
        <taxon>Pezizomycotina</taxon>
        <taxon>Sordariomycetes</taxon>
        <taxon>Hypocreomycetidae</taxon>
        <taxon>Glomerellales</taxon>
        <taxon>Plectosphaerellaceae</taxon>
        <taxon>Sodiomyces</taxon>
    </lineage>
</organism>
<reference evidence="7 8" key="1">
    <citation type="journal article" date="2018" name="Mol. Ecol.">
        <title>The obligate alkalophilic soda-lake fungus Sodiomyces alkalinus has shifted to a protein diet.</title>
        <authorList>
            <person name="Grum-Grzhimaylo A.A."/>
            <person name="Falkoski D.L."/>
            <person name="van den Heuvel J."/>
            <person name="Valero-Jimenez C.A."/>
            <person name="Min B."/>
            <person name="Choi I.G."/>
            <person name="Lipzen A."/>
            <person name="Daum C.G."/>
            <person name="Aanen D.K."/>
            <person name="Tsang A."/>
            <person name="Henrissat B."/>
            <person name="Bilanenko E.N."/>
            <person name="de Vries R.P."/>
            <person name="van Kan J.A.L."/>
            <person name="Grigoriev I.V."/>
            <person name="Debets A.J.M."/>
        </authorList>
    </citation>
    <scope>NUCLEOTIDE SEQUENCE [LARGE SCALE GENOMIC DNA]</scope>
    <source>
        <strain evidence="7 8">F11</strain>
    </source>
</reference>
<dbReference type="AlphaFoldDB" id="A0A3N2PR17"/>
<sequence>PPAKRRRIAGPKERTTEYLDLERVRRDHGFDERSQRNLDRLVGVLRKQKKVVIIAGAGISVSAGIPDFRSKEGLFASLPKDHKVKGSGKHLFDASVYKHDSTTEKFHKMVCDLVGMVKSAEPTLFHHMLASLAAEGRLTRLYTQNVDCIDANLPPLATNVPLNPKGPWPKTIQLHGSVEQMVCSKCGTIRPLAPELFDSHEPPLCDECKTLDAVRTTYGGKRSHGIGRLRPRMVLYNEYNPDEEAIGNVSSADLKGRPDAVIVVGTSLKIPGVRRLVRELCQATRSKRGGFTAWINVDSEPQHNDFKDCWDMVVRAKADDIAHFAQLPRWDEPAVDGNAILLSEEDEELREQWLRRNRFEVQLGRSSQEPQSSSSSPQSKIEVVLKSGVDKVQGIPTPTASPRMRPSLPDQKQQPRGKQSKLSFGRKPLPDSSGGGDATTKKRKKSTASKPAKRTKTAAAAPPQKNTVTKAFRSVKMGAVAIPLEEKPNGPADPIKIEDSTSGKPISSRSSPCIGVSTATCKGSIVAAGSERPTTPTHNCASIEDTENTISPTSKPRGMERLVD</sequence>
<dbReference type="GeneID" id="39575899"/>
<dbReference type="InterPro" id="IPR003000">
    <property type="entry name" value="Sirtuin"/>
</dbReference>
<keyword evidence="8" id="KW-1185">Reference proteome</keyword>
<feature type="compositionally biased region" description="Basic residues" evidence="5">
    <location>
        <begin position="441"/>
        <end position="456"/>
    </location>
</feature>
<keyword evidence="4" id="KW-0479">Metal-binding</keyword>
<feature type="domain" description="Deacetylase sirtuin-type" evidence="6">
    <location>
        <begin position="31"/>
        <end position="352"/>
    </location>
</feature>
<keyword evidence="2" id="KW-0808">Transferase</keyword>
<evidence type="ECO:0000256" key="3">
    <source>
        <dbReference type="ARBA" id="ARBA00023027"/>
    </source>
</evidence>
<dbReference type="PANTHER" id="PTHR47651">
    <property type="entry name" value="NAD-DEPENDENT HISTONE DEACETYLASE HST4"/>
    <property type="match status" value="1"/>
</dbReference>
<dbReference type="GO" id="GO:0070403">
    <property type="term" value="F:NAD+ binding"/>
    <property type="evidence" value="ECO:0007669"/>
    <property type="project" value="InterPro"/>
</dbReference>
<feature type="compositionally biased region" description="Polar residues" evidence="5">
    <location>
        <begin position="502"/>
        <end position="514"/>
    </location>
</feature>
<keyword evidence="4" id="KW-0862">Zinc</keyword>
<feature type="region of interest" description="Disordered" evidence="5">
    <location>
        <begin position="387"/>
        <end position="514"/>
    </location>
</feature>
<evidence type="ECO:0000256" key="5">
    <source>
        <dbReference type="SAM" id="MobiDB-lite"/>
    </source>
</evidence>
<dbReference type="Pfam" id="PF02146">
    <property type="entry name" value="SIR2"/>
    <property type="match status" value="1"/>
</dbReference>
<feature type="non-terminal residue" evidence="7">
    <location>
        <position position="564"/>
    </location>
</feature>
<comment type="similarity">
    <text evidence="1">Belongs to the sirtuin family. Class I subfamily.</text>
</comment>
<evidence type="ECO:0000313" key="7">
    <source>
        <dbReference type="EMBL" id="ROT36947.1"/>
    </source>
</evidence>
<name>A0A3N2PR17_SODAK</name>
<dbReference type="STRING" id="1314773.A0A3N2PR17"/>
<accession>A0A3N2PR17</accession>
<feature type="compositionally biased region" description="Polar residues" evidence="5">
    <location>
        <begin position="410"/>
        <end position="422"/>
    </location>
</feature>
<evidence type="ECO:0000256" key="1">
    <source>
        <dbReference type="ARBA" id="ARBA00006924"/>
    </source>
</evidence>
<dbReference type="InterPro" id="IPR029035">
    <property type="entry name" value="DHS-like_NAD/FAD-binding_dom"/>
</dbReference>
<dbReference type="PANTHER" id="PTHR47651:SF17">
    <property type="entry name" value="DEACETYLASE SIRTUIN-TYPE DOMAIN-CONTAINING PROTEIN"/>
    <property type="match status" value="1"/>
</dbReference>
<dbReference type="Gene3D" id="3.40.50.1220">
    <property type="entry name" value="TPP-binding domain"/>
    <property type="match status" value="1"/>
</dbReference>
<dbReference type="GO" id="GO:0016740">
    <property type="term" value="F:transferase activity"/>
    <property type="evidence" value="ECO:0007669"/>
    <property type="project" value="UniProtKB-KW"/>
</dbReference>
<gene>
    <name evidence="7" type="ORF">SODALDRAFT_251674</name>
</gene>
<dbReference type="EMBL" id="ML119058">
    <property type="protein sequence ID" value="ROT36947.1"/>
    <property type="molecule type" value="Genomic_DNA"/>
</dbReference>
<dbReference type="PROSITE" id="PS50305">
    <property type="entry name" value="SIRTUIN"/>
    <property type="match status" value="1"/>
</dbReference>
<evidence type="ECO:0000256" key="2">
    <source>
        <dbReference type="ARBA" id="ARBA00022679"/>
    </source>
</evidence>
<dbReference type="InterPro" id="IPR026591">
    <property type="entry name" value="Sirtuin_cat_small_dom_sf"/>
</dbReference>
<dbReference type="Proteomes" id="UP000272025">
    <property type="component" value="Unassembled WGS sequence"/>
</dbReference>
<feature type="binding site" evidence="4">
    <location>
        <position position="183"/>
    </location>
    <ligand>
        <name>Zn(2+)</name>
        <dbReference type="ChEBI" id="CHEBI:29105"/>
    </ligand>
</feature>
<dbReference type="OrthoDB" id="2919105at2759"/>
<dbReference type="Gene3D" id="3.30.1600.10">
    <property type="entry name" value="SIR2/SIRT2 'Small Domain"/>
    <property type="match status" value="1"/>
</dbReference>
<keyword evidence="3" id="KW-0520">NAD</keyword>
<evidence type="ECO:0000313" key="8">
    <source>
        <dbReference type="Proteomes" id="UP000272025"/>
    </source>
</evidence>
<proteinExistence type="inferred from homology"/>
<dbReference type="SUPFAM" id="SSF52467">
    <property type="entry name" value="DHS-like NAD/FAD-binding domain"/>
    <property type="match status" value="1"/>
</dbReference>
<evidence type="ECO:0000256" key="4">
    <source>
        <dbReference type="PROSITE-ProRule" id="PRU00236"/>
    </source>
</evidence>
<feature type="binding site" evidence="4">
    <location>
        <position position="186"/>
    </location>
    <ligand>
        <name>Zn(2+)</name>
        <dbReference type="ChEBI" id="CHEBI:29105"/>
    </ligand>
</feature>
<feature type="non-terminal residue" evidence="7">
    <location>
        <position position="1"/>
    </location>
</feature>
<dbReference type="RefSeq" id="XP_028464753.1">
    <property type="nucleotide sequence ID" value="XM_028607421.1"/>
</dbReference>
<feature type="binding site" evidence="4">
    <location>
        <position position="205"/>
    </location>
    <ligand>
        <name>Zn(2+)</name>
        <dbReference type="ChEBI" id="CHEBI:29105"/>
    </ligand>
</feature>
<dbReference type="GO" id="GO:0046872">
    <property type="term" value="F:metal ion binding"/>
    <property type="evidence" value="ECO:0007669"/>
    <property type="project" value="UniProtKB-KW"/>
</dbReference>
<protein>
    <submittedName>
        <fullName evidence="7">DHS-like NAD/FAD-binding domain-containing protein</fullName>
    </submittedName>
</protein>
<feature type="active site" description="Proton acceptor" evidence="4">
    <location>
        <position position="175"/>
    </location>
</feature>